<dbReference type="OrthoDB" id="5348911at2"/>
<sequence length="337" mass="37510">MKRVRDRLWFAALMTVLLTGAVRADERTDENAPAPLSSPPESSLRLMLDWYVNPSHGPIIIAQQKGYFRDLGLNVTIDAPADPTAPPKLVAAGREDLALGYQPQLHLQVDEGLPIKRVGTLIGTPLNVLMVSADSDIHQIEDLKGKRIGYSVGGVEEVLLAAMLKHSGLDMSDVELVNVNFALTPALLSQQVDAVTGAFRNFEPAQLAQEGVEGRAFFIEEEGVPIYDELIFLANTETLDEKRPLISRFLKAVEKATMWIVNHPEQSWETFKTYDRSLDNEVNHKAWEASIARFALRPAALDTARYRDFENFLLDRGVIKKRAPVDRLAEDINATGR</sequence>
<dbReference type="AlphaFoldDB" id="A0A240UKZ8"/>
<dbReference type="SUPFAM" id="SSF53850">
    <property type="entry name" value="Periplasmic binding protein-like II"/>
    <property type="match status" value="1"/>
</dbReference>
<organism evidence="1 2">
    <name type="scientific">Kushneria marisflavi</name>
    <dbReference type="NCBI Taxonomy" id="157779"/>
    <lineage>
        <taxon>Bacteria</taxon>
        <taxon>Pseudomonadati</taxon>
        <taxon>Pseudomonadota</taxon>
        <taxon>Gammaproteobacteria</taxon>
        <taxon>Oceanospirillales</taxon>
        <taxon>Halomonadaceae</taxon>
        <taxon>Kushneria</taxon>
    </lineage>
</organism>
<dbReference type="Proteomes" id="UP000194457">
    <property type="component" value="Chromosome"/>
</dbReference>
<keyword evidence="1" id="KW-0547">Nucleotide-binding</keyword>
<proteinExistence type="predicted"/>
<dbReference type="Pfam" id="PF09084">
    <property type="entry name" value="NMT1"/>
    <property type="match status" value="1"/>
</dbReference>
<dbReference type="KEGG" id="kma:B9H00_00415"/>
<dbReference type="GO" id="GO:0009228">
    <property type="term" value="P:thiamine biosynthetic process"/>
    <property type="evidence" value="ECO:0007669"/>
    <property type="project" value="InterPro"/>
</dbReference>
<dbReference type="EMBL" id="CP021358">
    <property type="protein sequence ID" value="ART61712.1"/>
    <property type="molecule type" value="Genomic_DNA"/>
</dbReference>
<dbReference type="InterPro" id="IPR027939">
    <property type="entry name" value="NMT1/THI5"/>
</dbReference>
<dbReference type="GO" id="GO:0005524">
    <property type="term" value="F:ATP binding"/>
    <property type="evidence" value="ECO:0007669"/>
    <property type="project" value="UniProtKB-KW"/>
</dbReference>
<keyword evidence="2" id="KW-1185">Reference proteome</keyword>
<protein>
    <submittedName>
        <fullName evidence="1">ABC transporter ATP-binding protein</fullName>
    </submittedName>
</protein>
<evidence type="ECO:0000313" key="2">
    <source>
        <dbReference type="Proteomes" id="UP000194457"/>
    </source>
</evidence>
<dbReference type="RefSeq" id="WP_086898988.1">
    <property type="nucleotide sequence ID" value="NZ_CP021358.1"/>
</dbReference>
<accession>A0A240UKZ8</accession>
<evidence type="ECO:0000313" key="1">
    <source>
        <dbReference type="EMBL" id="ART61712.1"/>
    </source>
</evidence>
<dbReference type="PANTHER" id="PTHR31528">
    <property type="entry name" value="4-AMINO-5-HYDROXYMETHYL-2-METHYLPYRIMIDINE PHOSPHATE SYNTHASE THI11-RELATED"/>
    <property type="match status" value="1"/>
</dbReference>
<name>A0A240UKZ8_9GAMM</name>
<dbReference type="InterPro" id="IPR015168">
    <property type="entry name" value="SsuA/THI5"/>
</dbReference>
<reference evidence="1 2" key="1">
    <citation type="submission" date="2017-05" db="EMBL/GenBank/DDBJ databases">
        <authorList>
            <person name="Song R."/>
            <person name="Chenine A.L."/>
            <person name="Ruprecht R.M."/>
        </authorList>
    </citation>
    <scope>NUCLEOTIDE SEQUENCE [LARGE SCALE GENOMIC DNA]</scope>
    <source>
        <strain evidence="1">SW32</strain>
    </source>
</reference>
<dbReference type="PANTHER" id="PTHR31528:SF3">
    <property type="entry name" value="THIAMINE BIOSYNTHESIS PROTEIN HI_0357-RELATED"/>
    <property type="match status" value="1"/>
</dbReference>
<gene>
    <name evidence="1" type="ORF">B9H00_00415</name>
</gene>
<keyword evidence="1" id="KW-0067">ATP-binding</keyword>
<dbReference type="Gene3D" id="3.40.190.10">
    <property type="entry name" value="Periplasmic binding protein-like II"/>
    <property type="match status" value="2"/>
</dbReference>